<dbReference type="GO" id="GO:0003676">
    <property type="term" value="F:nucleic acid binding"/>
    <property type="evidence" value="ECO:0007669"/>
    <property type="project" value="InterPro"/>
</dbReference>
<evidence type="ECO:0000313" key="2">
    <source>
        <dbReference type="Proteomes" id="UP000019184"/>
    </source>
</evidence>
<dbReference type="SUPFAM" id="SSF52980">
    <property type="entry name" value="Restriction endonuclease-like"/>
    <property type="match status" value="1"/>
</dbReference>
<dbReference type="RefSeq" id="WP_034432942.1">
    <property type="nucleotide sequence ID" value="NZ_CBTK010000139.1"/>
</dbReference>
<dbReference type="Proteomes" id="UP000019184">
    <property type="component" value="Unassembled WGS sequence"/>
</dbReference>
<organism evidence="1 2">
    <name type="scientific">Candidatus Contendobacter odensis Run_B_J11</name>
    <dbReference type="NCBI Taxonomy" id="1400861"/>
    <lineage>
        <taxon>Bacteria</taxon>
        <taxon>Pseudomonadati</taxon>
        <taxon>Pseudomonadota</taxon>
        <taxon>Gammaproteobacteria</taxon>
        <taxon>Candidatus Competibacteraceae</taxon>
        <taxon>Candidatus Contendibacter</taxon>
    </lineage>
</organism>
<accession>A0A7U7J4G6</accession>
<comment type="caution">
    <text evidence="1">The sequence shown here is derived from an EMBL/GenBank/DDBJ whole genome shotgun (WGS) entry which is preliminary data.</text>
</comment>
<reference evidence="1 2" key="1">
    <citation type="journal article" date="2014" name="ISME J.">
        <title>Candidatus Competibacter-lineage genomes retrieved from metagenomes reveal functional metabolic diversity.</title>
        <authorList>
            <person name="McIlroy S.J."/>
            <person name="Albertsen M."/>
            <person name="Andresen E.K."/>
            <person name="Saunders A.M."/>
            <person name="Kristiansen R."/>
            <person name="Stokholm-Bjerregaard M."/>
            <person name="Nielsen K.L."/>
            <person name="Nielsen P.H."/>
        </authorList>
    </citation>
    <scope>NUCLEOTIDE SEQUENCE [LARGE SCALE GENOMIC DNA]</scope>
    <source>
        <strain evidence="1 2">Run_B_J11</strain>
    </source>
</reference>
<dbReference type="OrthoDB" id="951102at2"/>
<dbReference type="EMBL" id="CBTK010000139">
    <property type="protein sequence ID" value="CDH45330.1"/>
    <property type="molecule type" value="Genomic_DNA"/>
</dbReference>
<dbReference type="InterPro" id="IPR011335">
    <property type="entry name" value="Restrct_endonuc-II-like"/>
</dbReference>
<dbReference type="InterPro" id="IPR011856">
    <property type="entry name" value="tRNA_endonuc-like_dom_sf"/>
</dbReference>
<dbReference type="PANTHER" id="PTHR38753">
    <property type="entry name" value="SLR1441 PROTEIN"/>
    <property type="match status" value="1"/>
</dbReference>
<evidence type="ECO:0000313" key="1">
    <source>
        <dbReference type="EMBL" id="CDH45330.1"/>
    </source>
</evidence>
<sequence>MSTAQPTLDDVWRLFQETDRKFQETDRKFQETDRKLNQLEKLFTSQWGKLMESLVEGDLVNLLVQRGIAIADTTTRLKGKQPGGGNYEFDIIAHNGEEVVVVEVKTTLRPDDVKNFLDKLDHLKDWIPRYAQNRIYGAMAWLTADASAEAMVIKRGLFSIRATGDSASIQNDPAFTPQAW</sequence>
<evidence type="ECO:0008006" key="3">
    <source>
        <dbReference type="Google" id="ProtNLM"/>
    </source>
</evidence>
<protein>
    <recommendedName>
        <fullName evidence="3">DUF3782 domain-containing protein</fullName>
    </recommendedName>
</protein>
<keyword evidence="2" id="KW-1185">Reference proteome</keyword>
<dbReference type="PANTHER" id="PTHR38753:SF1">
    <property type="entry name" value="SLR1441 PROTEIN"/>
    <property type="match status" value="1"/>
</dbReference>
<proteinExistence type="predicted"/>
<gene>
    <name evidence="1" type="ORF">BN874_2230004</name>
</gene>
<dbReference type="AlphaFoldDB" id="A0A7U7J4G6"/>
<name>A0A7U7J4G6_9GAMM</name>
<dbReference type="Gene3D" id="3.40.1350.10">
    <property type="match status" value="1"/>
</dbReference>